<evidence type="ECO:0000256" key="5">
    <source>
        <dbReference type="ARBA" id="ARBA00022618"/>
    </source>
</evidence>
<dbReference type="RefSeq" id="WP_345249494.1">
    <property type="nucleotide sequence ID" value="NZ_BAABHD010000084.1"/>
</dbReference>
<feature type="transmembrane region" description="Helical" evidence="11">
    <location>
        <begin position="257"/>
        <end position="280"/>
    </location>
</feature>
<feature type="transmembrane region" description="Helical" evidence="11">
    <location>
        <begin position="222"/>
        <end position="245"/>
    </location>
</feature>
<feature type="domain" description="FtsX extracellular" evidence="13">
    <location>
        <begin position="48"/>
        <end position="147"/>
    </location>
</feature>
<evidence type="ECO:0000256" key="1">
    <source>
        <dbReference type="ARBA" id="ARBA00004651"/>
    </source>
</evidence>
<evidence type="ECO:0000313" key="14">
    <source>
        <dbReference type="EMBL" id="GAA4469372.1"/>
    </source>
</evidence>
<reference evidence="15" key="1">
    <citation type="journal article" date="2019" name="Int. J. Syst. Evol. Microbiol.">
        <title>The Global Catalogue of Microorganisms (GCM) 10K type strain sequencing project: providing services to taxonomists for standard genome sequencing and annotation.</title>
        <authorList>
            <consortium name="The Broad Institute Genomics Platform"/>
            <consortium name="The Broad Institute Genome Sequencing Center for Infectious Disease"/>
            <person name="Wu L."/>
            <person name="Ma J."/>
        </authorList>
    </citation>
    <scope>NUCLEOTIDE SEQUENCE [LARGE SCALE GENOMIC DNA]</scope>
    <source>
        <strain evidence="15">JCM 17927</strain>
    </source>
</reference>
<organism evidence="14 15">
    <name type="scientific">Nibrella saemangeumensis</name>
    <dbReference type="NCBI Taxonomy" id="1084526"/>
    <lineage>
        <taxon>Bacteria</taxon>
        <taxon>Pseudomonadati</taxon>
        <taxon>Bacteroidota</taxon>
        <taxon>Cytophagia</taxon>
        <taxon>Cytophagales</taxon>
        <taxon>Spirosomataceae</taxon>
        <taxon>Nibrella</taxon>
    </lineage>
</organism>
<accession>A0ABP8NMK0</accession>
<dbReference type="Proteomes" id="UP001501175">
    <property type="component" value="Unassembled WGS sequence"/>
</dbReference>
<sequence>MARKKKVGSYPSGMIMFSLTLALFLIGLCGMLAIQSKRLVTYIRENNEVRVFLDKDLTPPKVDSLYRTLVSRPYVLYQNNNPQITFVTKDSAAKQFIAETKEDFRQLLGENPLRDSYRIKLREDYFEEAKLQSIKTDLEGINGVFEVVYQENLVDIINRNITKVYLLMSGFALVLLLIIVVLMNNTIRLALHSQRLLIRSMQLVGATNGFITRPFLRRGMLQGLISGLVAASLLVLLLQVALYNLPELAVLQEPEKMAMLLAALIVLGILIGLISTFQAVNRYLGMSLDDMY</sequence>
<gene>
    <name evidence="14" type="ORF">GCM10023189_56300</name>
</gene>
<dbReference type="EMBL" id="BAABHD010000084">
    <property type="protein sequence ID" value="GAA4469372.1"/>
    <property type="molecule type" value="Genomic_DNA"/>
</dbReference>
<proteinExistence type="inferred from homology"/>
<feature type="transmembrane region" description="Helical" evidence="11">
    <location>
        <begin position="164"/>
        <end position="184"/>
    </location>
</feature>
<evidence type="ECO:0000256" key="3">
    <source>
        <dbReference type="ARBA" id="ARBA00021907"/>
    </source>
</evidence>
<dbReference type="InterPro" id="IPR004513">
    <property type="entry name" value="FtsX"/>
</dbReference>
<name>A0ABP8NMK0_9BACT</name>
<evidence type="ECO:0000256" key="7">
    <source>
        <dbReference type="ARBA" id="ARBA00022989"/>
    </source>
</evidence>
<dbReference type="PIRSF" id="PIRSF003097">
    <property type="entry name" value="FtsX"/>
    <property type="match status" value="1"/>
</dbReference>
<comment type="caution">
    <text evidence="14">The sequence shown here is derived from an EMBL/GenBank/DDBJ whole genome shotgun (WGS) entry which is preliminary data.</text>
</comment>
<dbReference type="InterPro" id="IPR040690">
    <property type="entry name" value="FtsX_ECD"/>
</dbReference>
<keyword evidence="4 10" id="KW-1003">Cell membrane</keyword>
<evidence type="ECO:0000256" key="2">
    <source>
        <dbReference type="ARBA" id="ARBA00007379"/>
    </source>
</evidence>
<keyword evidence="7 11" id="KW-1133">Transmembrane helix</keyword>
<dbReference type="PANTHER" id="PTHR47755:SF1">
    <property type="entry name" value="CELL DIVISION PROTEIN FTSX"/>
    <property type="match status" value="1"/>
</dbReference>
<dbReference type="InterPro" id="IPR003838">
    <property type="entry name" value="ABC3_permease_C"/>
</dbReference>
<evidence type="ECO:0000313" key="15">
    <source>
        <dbReference type="Proteomes" id="UP001501175"/>
    </source>
</evidence>
<feature type="domain" description="ABC3 transporter permease C-terminal" evidence="12">
    <location>
        <begin position="171"/>
        <end position="282"/>
    </location>
</feature>
<protein>
    <recommendedName>
        <fullName evidence="3 10">Cell division protein FtsX</fullName>
    </recommendedName>
</protein>
<keyword evidence="9 10" id="KW-0131">Cell cycle</keyword>
<dbReference type="PANTHER" id="PTHR47755">
    <property type="entry name" value="CELL DIVISION PROTEIN FTSX"/>
    <property type="match status" value="1"/>
</dbReference>
<evidence type="ECO:0000256" key="11">
    <source>
        <dbReference type="SAM" id="Phobius"/>
    </source>
</evidence>
<evidence type="ECO:0000256" key="8">
    <source>
        <dbReference type="ARBA" id="ARBA00023136"/>
    </source>
</evidence>
<comment type="subcellular location">
    <subcellularLocation>
        <location evidence="1">Cell membrane</location>
        <topology evidence="1">Multi-pass membrane protein</topology>
    </subcellularLocation>
</comment>
<evidence type="ECO:0000256" key="9">
    <source>
        <dbReference type="ARBA" id="ARBA00023306"/>
    </source>
</evidence>
<evidence type="ECO:0000259" key="13">
    <source>
        <dbReference type="Pfam" id="PF18075"/>
    </source>
</evidence>
<dbReference type="Pfam" id="PF18075">
    <property type="entry name" value="FtsX_ECD"/>
    <property type="match status" value="1"/>
</dbReference>
<dbReference type="Gene3D" id="3.30.70.3040">
    <property type="match status" value="1"/>
</dbReference>
<keyword evidence="5 10" id="KW-0132">Cell division</keyword>
<keyword evidence="15" id="KW-1185">Reference proteome</keyword>
<evidence type="ECO:0000256" key="4">
    <source>
        <dbReference type="ARBA" id="ARBA00022475"/>
    </source>
</evidence>
<evidence type="ECO:0000256" key="10">
    <source>
        <dbReference type="PIRNR" id="PIRNR003097"/>
    </source>
</evidence>
<keyword evidence="6 11" id="KW-0812">Transmembrane</keyword>
<evidence type="ECO:0000259" key="12">
    <source>
        <dbReference type="Pfam" id="PF02687"/>
    </source>
</evidence>
<dbReference type="Pfam" id="PF02687">
    <property type="entry name" value="FtsX"/>
    <property type="match status" value="1"/>
</dbReference>
<evidence type="ECO:0000256" key="6">
    <source>
        <dbReference type="ARBA" id="ARBA00022692"/>
    </source>
</evidence>
<keyword evidence="8 10" id="KW-0472">Membrane</keyword>
<comment type="similarity">
    <text evidence="2 10">Belongs to the ABC-4 integral membrane protein family. FtsX subfamily.</text>
</comment>